<keyword evidence="4 8" id="KW-1003">Cell membrane</keyword>
<dbReference type="GO" id="GO:0050897">
    <property type="term" value="F:cobalt ion binding"/>
    <property type="evidence" value="ECO:0007669"/>
    <property type="project" value="TreeGrafter"/>
</dbReference>
<dbReference type="GO" id="GO:0005886">
    <property type="term" value="C:plasma membrane"/>
    <property type="evidence" value="ECO:0007669"/>
    <property type="project" value="UniProtKB-SubCell"/>
</dbReference>
<dbReference type="Gene3D" id="3.30.460.20">
    <property type="entry name" value="CorA soluble domain-like"/>
    <property type="match status" value="1"/>
</dbReference>
<dbReference type="EMBL" id="SIHJ01000001">
    <property type="protein sequence ID" value="TWT37780.1"/>
    <property type="molecule type" value="Genomic_DNA"/>
</dbReference>
<dbReference type="OrthoDB" id="9803416at2"/>
<dbReference type="GO" id="GO:0015095">
    <property type="term" value="F:magnesium ion transmembrane transporter activity"/>
    <property type="evidence" value="ECO:0007669"/>
    <property type="project" value="UniProtKB-UniRule"/>
</dbReference>
<evidence type="ECO:0000256" key="2">
    <source>
        <dbReference type="ARBA" id="ARBA00009765"/>
    </source>
</evidence>
<evidence type="ECO:0000256" key="6">
    <source>
        <dbReference type="ARBA" id="ARBA00022989"/>
    </source>
</evidence>
<keyword evidence="3 8" id="KW-0813">Transport</keyword>
<evidence type="ECO:0000256" key="5">
    <source>
        <dbReference type="ARBA" id="ARBA00022692"/>
    </source>
</evidence>
<comment type="subcellular location">
    <subcellularLocation>
        <location evidence="1">Cell membrane</location>
        <topology evidence="1">Multi-pass membrane protein</topology>
    </subcellularLocation>
    <subcellularLocation>
        <location evidence="8">Membrane</location>
        <topology evidence="8">Multi-pass membrane protein</topology>
    </subcellularLocation>
</comment>
<evidence type="ECO:0000256" key="4">
    <source>
        <dbReference type="ARBA" id="ARBA00022475"/>
    </source>
</evidence>
<dbReference type="RefSeq" id="WP_146565088.1">
    <property type="nucleotide sequence ID" value="NZ_SIHJ01000001.1"/>
</dbReference>
<dbReference type="Pfam" id="PF01544">
    <property type="entry name" value="CorA"/>
    <property type="match status" value="1"/>
</dbReference>
<dbReference type="PANTHER" id="PTHR46494:SF1">
    <property type="entry name" value="CORA FAMILY METAL ION TRANSPORTER (EUROFUNG)"/>
    <property type="match status" value="1"/>
</dbReference>
<keyword evidence="6 8" id="KW-1133">Transmembrane helix</keyword>
<dbReference type="InterPro" id="IPR002523">
    <property type="entry name" value="MgTranspt_CorA/ZnTranspt_ZntB"/>
</dbReference>
<feature type="transmembrane region" description="Helical" evidence="8">
    <location>
        <begin position="322"/>
        <end position="343"/>
    </location>
</feature>
<reference evidence="9 10" key="1">
    <citation type="submission" date="2019-02" db="EMBL/GenBank/DDBJ databases">
        <title>Deep-cultivation of Planctomycetes and their phenomic and genomic characterization uncovers novel biology.</title>
        <authorList>
            <person name="Wiegand S."/>
            <person name="Jogler M."/>
            <person name="Boedeker C."/>
            <person name="Pinto D."/>
            <person name="Vollmers J."/>
            <person name="Rivas-Marin E."/>
            <person name="Kohn T."/>
            <person name="Peeters S.H."/>
            <person name="Heuer A."/>
            <person name="Rast P."/>
            <person name="Oberbeckmann S."/>
            <person name="Bunk B."/>
            <person name="Jeske O."/>
            <person name="Meyerdierks A."/>
            <person name="Storesund J.E."/>
            <person name="Kallscheuer N."/>
            <person name="Luecker S."/>
            <person name="Lage O.M."/>
            <person name="Pohl T."/>
            <person name="Merkel B.J."/>
            <person name="Hornburger P."/>
            <person name="Mueller R.-W."/>
            <person name="Bruemmer F."/>
            <person name="Labrenz M."/>
            <person name="Spormann A.M."/>
            <person name="Op Den Camp H."/>
            <person name="Overmann J."/>
            <person name="Amann R."/>
            <person name="Jetten M.S.M."/>
            <person name="Mascher T."/>
            <person name="Medema M.H."/>
            <person name="Devos D.P."/>
            <person name="Kaster A.-K."/>
            <person name="Ovreas L."/>
            <person name="Rohde M."/>
            <person name="Galperin M.Y."/>
            <person name="Jogler C."/>
        </authorList>
    </citation>
    <scope>NUCLEOTIDE SEQUENCE [LARGE SCALE GENOMIC DNA]</scope>
    <source>
        <strain evidence="9 10">KOR34</strain>
    </source>
</reference>
<protein>
    <recommendedName>
        <fullName evidence="8">Magnesium transport protein CorA</fullName>
    </recommendedName>
</protein>
<dbReference type="CDD" id="cd12828">
    <property type="entry name" value="TmCorA-like_1"/>
    <property type="match status" value="1"/>
</dbReference>
<gene>
    <name evidence="9" type="primary">corA_1</name>
    <name evidence="8" type="synonym">corA</name>
    <name evidence="9" type="ORF">KOR34_27430</name>
</gene>
<evidence type="ECO:0000256" key="1">
    <source>
        <dbReference type="ARBA" id="ARBA00004651"/>
    </source>
</evidence>
<keyword evidence="5 8" id="KW-0812">Transmembrane</keyword>
<keyword evidence="10" id="KW-1185">Reference proteome</keyword>
<dbReference type="InterPro" id="IPR045863">
    <property type="entry name" value="CorA_TM1_TM2"/>
</dbReference>
<evidence type="ECO:0000256" key="3">
    <source>
        <dbReference type="ARBA" id="ARBA00022448"/>
    </source>
</evidence>
<dbReference type="GO" id="GO:0015087">
    <property type="term" value="F:cobalt ion transmembrane transporter activity"/>
    <property type="evidence" value="ECO:0007669"/>
    <property type="project" value="UniProtKB-UniRule"/>
</dbReference>
<proteinExistence type="inferred from homology"/>
<dbReference type="InterPro" id="IPR004488">
    <property type="entry name" value="Mg/Co-transport_prot_CorA"/>
</dbReference>
<dbReference type="AlphaFoldDB" id="A0A5C5VIQ0"/>
<dbReference type="NCBIfam" id="TIGR00383">
    <property type="entry name" value="corA"/>
    <property type="match status" value="1"/>
</dbReference>
<sequence length="389" mass="42554">MFQKRRPAVGAPPGTLVFRGESVPARVQVVRYSPGQIESVAIAGLDDIKPPDRQDQLLWIDVAGIDDPEVLHAGGERFGLSALTMENIVNVPQRPKTELLGDKLLTISHVLNVDATGALQVDQLSLVLGPNYVITVHNQADGFLDPIRTRLQNAASRMRQAGPDYLAYAILDAVVDGAYPVLETLGERLESLEDDALEDPHPDLLKAIHQLRSQLIQVRRSCWPMRDAIELLISAETDLVDEGTVAYLRDTHNHCAQIVDVVEMYREAAGALISTYMSSVAHRSNEVMKVLTMMSSIFVPLTFIAGIYGMNFEHMPELGYQWSYPTALGAMLVTAAVMTWFFFRCGWLGRANLSVGFGATKLGIDLPDEPAVAASQSRPTAAPPAKRAA</sequence>
<keyword evidence="8" id="KW-0406">Ion transport</keyword>
<dbReference type="SUPFAM" id="SSF144083">
    <property type="entry name" value="Magnesium transport protein CorA, transmembrane region"/>
    <property type="match status" value="1"/>
</dbReference>
<organism evidence="9 10">
    <name type="scientific">Posidoniimonas corsicana</name>
    <dbReference type="NCBI Taxonomy" id="1938618"/>
    <lineage>
        <taxon>Bacteria</taxon>
        <taxon>Pseudomonadati</taxon>
        <taxon>Planctomycetota</taxon>
        <taxon>Planctomycetia</taxon>
        <taxon>Pirellulales</taxon>
        <taxon>Lacipirellulaceae</taxon>
        <taxon>Posidoniimonas</taxon>
    </lineage>
</organism>
<dbReference type="Gene3D" id="1.20.58.340">
    <property type="entry name" value="Magnesium transport protein CorA, transmembrane region"/>
    <property type="match status" value="2"/>
</dbReference>
<dbReference type="FunFam" id="1.20.58.340:FF:000012">
    <property type="entry name" value="Magnesium transport protein CorA"/>
    <property type="match status" value="1"/>
</dbReference>
<keyword evidence="7 8" id="KW-0472">Membrane</keyword>
<dbReference type="GO" id="GO:0000287">
    <property type="term" value="F:magnesium ion binding"/>
    <property type="evidence" value="ECO:0007669"/>
    <property type="project" value="TreeGrafter"/>
</dbReference>
<comment type="similarity">
    <text evidence="2 8">Belongs to the CorA metal ion transporter (MIT) (TC 1.A.35) family.</text>
</comment>
<dbReference type="InterPro" id="IPR045861">
    <property type="entry name" value="CorA_cytoplasmic_dom"/>
</dbReference>
<evidence type="ECO:0000313" key="9">
    <source>
        <dbReference type="EMBL" id="TWT37780.1"/>
    </source>
</evidence>
<name>A0A5C5VIQ0_9BACT</name>
<keyword evidence="8" id="KW-0460">Magnesium</keyword>
<evidence type="ECO:0000256" key="8">
    <source>
        <dbReference type="RuleBase" id="RU362010"/>
    </source>
</evidence>
<comment type="function">
    <text evidence="8">Mediates influx of magnesium ions.</text>
</comment>
<evidence type="ECO:0000313" key="10">
    <source>
        <dbReference type="Proteomes" id="UP000316714"/>
    </source>
</evidence>
<dbReference type="Proteomes" id="UP000316714">
    <property type="component" value="Unassembled WGS sequence"/>
</dbReference>
<accession>A0A5C5VIQ0</accession>
<evidence type="ECO:0000256" key="7">
    <source>
        <dbReference type="ARBA" id="ARBA00023136"/>
    </source>
</evidence>
<comment type="caution">
    <text evidence="9">The sequence shown here is derived from an EMBL/GenBank/DDBJ whole genome shotgun (WGS) entry which is preliminary data.</text>
</comment>
<dbReference type="SUPFAM" id="SSF143865">
    <property type="entry name" value="CorA soluble domain-like"/>
    <property type="match status" value="1"/>
</dbReference>
<dbReference type="PANTHER" id="PTHR46494">
    <property type="entry name" value="CORA FAMILY METAL ION TRANSPORTER (EUROFUNG)"/>
    <property type="match status" value="1"/>
</dbReference>
<feature type="transmembrane region" description="Helical" evidence="8">
    <location>
        <begin position="290"/>
        <end position="310"/>
    </location>
</feature>